<dbReference type="CDD" id="cd00093">
    <property type="entry name" value="HTH_XRE"/>
    <property type="match status" value="1"/>
</dbReference>
<feature type="domain" description="HTH cro/C1-type" evidence="1">
    <location>
        <begin position="21"/>
        <end position="74"/>
    </location>
</feature>
<organism evidence="2 3">
    <name type="scientific">Streptosporangium canum</name>
    <dbReference type="NCBI Taxonomy" id="324952"/>
    <lineage>
        <taxon>Bacteria</taxon>
        <taxon>Bacillati</taxon>
        <taxon>Actinomycetota</taxon>
        <taxon>Actinomycetes</taxon>
        <taxon>Streptosporangiales</taxon>
        <taxon>Streptosporangiaceae</taxon>
        <taxon>Streptosporangium</taxon>
    </lineage>
</organism>
<dbReference type="InterPro" id="IPR010982">
    <property type="entry name" value="Lambda_DNA-bd_dom_sf"/>
</dbReference>
<dbReference type="AlphaFoldDB" id="A0A1I3TPQ7"/>
<dbReference type="PROSITE" id="PS50943">
    <property type="entry name" value="HTH_CROC1"/>
    <property type="match status" value="1"/>
</dbReference>
<evidence type="ECO:0000259" key="1">
    <source>
        <dbReference type="PROSITE" id="PS50943"/>
    </source>
</evidence>
<sequence length="273" mass="30591">MSAPLGFDPNVKPLVFFGTELSNRRRRAHLSQERLAEITQFSRSLLSFIERGERTPSRNFAQRCDDALEAGGELVRLWEHITRDASPQWFRGWLDVEQKAHTLHTWQPLVVPGLLQTEEYARAVIRGEPGITEEQVERAVAARMERQEIFTRAAPPLLRAIVDEGVLHRPIGGGEVMRRQVERLVEAIESPRIGVQVVPLALGVTTGILGGFVIAQLPGSTDTVYIDSATDGHVTNRPEDVEAIHSRYDTLRAEAQPQPASITLIREAEKLWT</sequence>
<accession>A0A1I3TPQ7</accession>
<evidence type="ECO:0000313" key="3">
    <source>
        <dbReference type="Proteomes" id="UP000199111"/>
    </source>
</evidence>
<gene>
    <name evidence="2" type="ORF">SAMN05216275_111181</name>
</gene>
<dbReference type="SMART" id="SM00530">
    <property type="entry name" value="HTH_XRE"/>
    <property type="match status" value="1"/>
</dbReference>
<protein>
    <submittedName>
        <fullName evidence="2">Helix-turn-helix domain-containing protein</fullName>
    </submittedName>
</protein>
<dbReference type="Gene3D" id="1.10.260.40">
    <property type="entry name" value="lambda repressor-like DNA-binding domains"/>
    <property type="match status" value="1"/>
</dbReference>
<keyword evidence="3" id="KW-1185">Reference proteome</keyword>
<dbReference type="Pfam" id="PF13560">
    <property type="entry name" value="HTH_31"/>
    <property type="match status" value="1"/>
</dbReference>
<dbReference type="InterPro" id="IPR001387">
    <property type="entry name" value="Cro/C1-type_HTH"/>
</dbReference>
<reference evidence="3" key="1">
    <citation type="submission" date="2016-10" db="EMBL/GenBank/DDBJ databases">
        <authorList>
            <person name="Varghese N."/>
            <person name="Submissions S."/>
        </authorList>
    </citation>
    <scope>NUCLEOTIDE SEQUENCE [LARGE SCALE GENOMIC DNA]</scope>
    <source>
        <strain evidence="3">CGMCC 4.2126</strain>
    </source>
</reference>
<dbReference type="Proteomes" id="UP000199111">
    <property type="component" value="Unassembled WGS sequence"/>
</dbReference>
<dbReference type="GeneID" id="96299465"/>
<proteinExistence type="predicted"/>
<dbReference type="EMBL" id="FOQY01000011">
    <property type="protein sequence ID" value="SFJ71537.1"/>
    <property type="molecule type" value="Genomic_DNA"/>
</dbReference>
<dbReference type="RefSeq" id="WP_093888227.1">
    <property type="nucleotide sequence ID" value="NZ_FOQY01000011.1"/>
</dbReference>
<dbReference type="Pfam" id="PF19054">
    <property type="entry name" value="DUF5753"/>
    <property type="match status" value="1"/>
</dbReference>
<name>A0A1I3TPQ7_9ACTN</name>
<dbReference type="InterPro" id="IPR043917">
    <property type="entry name" value="DUF5753"/>
</dbReference>
<dbReference type="GO" id="GO:0003677">
    <property type="term" value="F:DNA binding"/>
    <property type="evidence" value="ECO:0007669"/>
    <property type="project" value="InterPro"/>
</dbReference>
<evidence type="ECO:0000313" key="2">
    <source>
        <dbReference type="EMBL" id="SFJ71537.1"/>
    </source>
</evidence>
<dbReference type="SUPFAM" id="SSF47413">
    <property type="entry name" value="lambda repressor-like DNA-binding domains"/>
    <property type="match status" value="1"/>
</dbReference>